<keyword evidence="3" id="KW-0119">Carbohydrate metabolism</keyword>
<organism evidence="6 7">
    <name type="scientific">Chenopodium quinoa</name>
    <name type="common">Quinoa</name>
    <dbReference type="NCBI Taxonomy" id="63459"/>
    <lineage>
        <taxon>Eukaryota</taxon>
        <taxon>Viridiplantae</taxon>
        <taxon>Streptophyta</taxon>
        <taxon>Embryophyta</taxon>
        <taxon>Tracheophyta</taxon>
        <taxon>Spermatophyta</taxon>
        <taxon>Magnoliopsida</taxon>
        <taxon>eudicotyledons</taxon>
        <taxon>Gunneridae</taxon>
        <taxon>Pentapetalae</taxon>
        <taxon>Caryophyllales</taxon>
        <taxon>Chenopodiaceae</taxon>
        <taxon>Chenopodioideae</taxon>
        <taxon>Atripliceae</taxon>
        <taxon>Chenopodium</taxon>
    </lineage>
</organism>
<dbReference type="AlphaFoldDB" id="A0A803MC15"/>
<name>A0A803MC15_CHEQI</name>
<dbReference type="SUPFAM" id="SSF51445">
    <property type="entry name" value="(Trans)glycosidases"/>
    <property type="match status" value="1"/>
</dbReference>
<dbReference type="PANTHER" id="PTHR31490">
    <property type="entry name" value="GLYCOSYL HYDROLASE"/>
    <property type="match status" value="1"/>
</dbReference>
<accession>A0A803MC15</accession>
<evidence type="ECO:0000256" key="2">
    <source>
        <dbReference type="ARBA" id="ARBA00022801"/>
    </source>
</evidence>
<keyword evidence="4" id="KW-0624">Polysaccharide degradation</keyword>
<evidence type="ECO:0000256" key="4">
    <source>
        <dbReference type="ARBA" id="ARBA00023326"/>
    </source>
</evidence>
<keyword evidence="7" id="KW-1185">Reference proteome</keyword>
<dbReference type="OMA" id="RNIFKMA"/>
<reference evidence="6" key="2">
    <citation type="submission" date="2021-03" db="UniProtKB">
        <authorList>
            <consortium name="EnsemblPlants"/>
        </authorList>
    </citation>
    <scope>IDENTIFICATION</scope>
</reference>
<dbReference type="SMART" id="SM00633">
    <property type="entry name" value="Glyco_10"/>
    <property type="match status" value="1"/>
</dbReference>
<keyword evidence="2" id="KW-0378">Hydrolase</keyword>
<dbReference type="PROSITE" id="PS51760">
    <property type="entry name" value="GH10_2"/>
    <property type="match status" value="1"/>
</dbReference>
<dbReference type="PANTHER" id="PTHR31490:SF2">
    <property type="entry name" value="GLYCOSYL HYDROLASE FAMILY 10 PROTEIN"/>
    <property type="match status" value="1"/>
</dbReference>
<dbReference type="InterPro" id="IPR008979">
    <property type="entry name" value="Galactose-bd-like_sf"/>
</dbReference>
<protein>
    <recommendedName>
        <fullName evidence="5">GH10 domain-containing protein</fullName>
    </recommendedName>
</protein>
<dbReference type="Gramene" id="AUR62027008-RA">
    <property type="protein sequence ID" value="AUR62027008-RA:cds"/>
    <property type="gene ID" value="AUR62027008"/>
</dbReference>
<dbReference type="Gene3D" id="3.20.20.80">
    <property type="entry name" value="Glycosidases"/>
    <property type="match status" value="1"/>
</dbReference>
<dbReference type="EnsemblPlants" id="AUR62027008-RA">
    <property type="protein sequence ID" value="AUR62027008-RA:cds"/>
    <property type="gene ID" value="AUR62027008"/>
</dbReference>
<dbReference type="InterPro" id="IPR017853">
    <property type="entry name" value="GH"/>
</dbReference>
<dbReference type="InterPro" id="IPR044846">
    <property type="entry name" value="GH10"/>
</dbReference>
<evidence type="ECO:0000259" key="5">
    <source>
        <dbReference type="PROSITE" id="PS51760"/>
    </source>
</evidence>
<dbReference type="Proteomes" id="UP000596660">
    <property type="component" value="Unplaced"/>
</dbReference>
<evidence type="ECO:0000256" key="1">
    <source>
        <dbReference type="ARBA" id="ARBA00007495"/>
    </source>
</evidence>
<reference evidence="6" key="1">
    <citation type="journal article" date="2017" name="Nature">
        <title>The genome of Chenopodium quinoa.</title>
        <authorList>
            <person name="Jarvis D.E."/>
            <person name="Ho Y.S."/>
            <person name="Lightfoot D.J."/>
            <person name="Schmoeckel S.M."/>
            <person name="Li B."/>
            <person name="Borm T.J.A."/>
            <person name="Ohyanagi H."/>
            <person name="Mineta K."/>
            <person name="Michell C.T."/>
            <person name="Saber N."/>
            <person name="Kharbatia N.M."/>
            <person name="Rupper R.R."/>
            <person name="Sharp A.R."/>
            <person name="Dally N."/>
            <person name="Boughton B.A."/>
            <person name="Woo Y.H."/>
            <person name="Gao G."/>
            <person name="Schijlen E.G.W.M."/>
            <person name="Guo X."/>
            <person name="Momin A.A."/>
            <person name="Negrao S."/>
            <person name="Al-Babili S."/>
            <person name="Gehring C."/>
            <person name="Roessner U."/>
            <person name="Jung C."/>
            <person name="Murphy K."/>
            <person name="Arold S.T."/>
            <person name="Gojobori T."/>
            <person name="van der Linden C.G."/>
            <person name="van Loo E.N."/>
            <person name="Jellen E.N."/>
            <person name="Maughan P.J."/>
            <person name="Tester M."/>
        </authorList>
    </citation>
    <scope>NUCLEOTIDE SEQUENCE [LARGE SCALE GENOMIC DNA]</scope>
    <source>
        <strain evidence="6">cv. PI 614886</strain>
    </source>
</reference>
<proteinExistence type="inferred from homology"/>
<dbReference type="Pfam" id="PF00331">
    <property type="entry name" value="Glyco_hydro_10"/>
    <property type="match status" value="1"/>
</dbReference>
<evidence type="ECO:0000313" key="6">
    <source>
        <dbReference type="EnsemblPlants" id="AUR62027008-RA:cds"/>
    </source>
</evidence>
<feature type="domain" description="GH10" evidence="5">
    <location>
        <begin position="183"/>
        <end position="473"/>
    </location>
</feature>
<sequence>ILVDAVSYDHTAITDCLAEPLKPQYNGGIVVNPEINDGLNGWRTHGGVKIEPKVSVQGNNFIVAHSRRHRYGSVSQKVFLDKEKLYTFSGFKPAGSVIAQVGCWSMLKGGITVECSGPAEFYFQSNDTSVDIWVDSISLQPFTKEEWRSHQDQSIEKVRKAKVRLQVVNSKGKPVPYANISINQNKASFPFGASINHNIVDNTAYQKWFTSRFTVTTFENEMKWYSTENTQGKEDYSQADSMLAFISQHGIPIRGHNIFWDDPKYQMEWEKNLSPSDLLAATDKRLNSIVSRYAGKVIAWDVNNENLHFNFFENKLGANITDIFFQKTRQLDGHATLFMNDYNTIEDQGDAASSPSKYLQKIGEIANFLGGKANLAIGLEGHFGVPNLPYVRSALDTLAASNFPIWITELDVQKGPNQVSDFEQVLREVHSHRGVQGIVIWGPWSPQGQQCYNLCLVDPNFTNLPAGDVVDKVLKEWGYRDKAVVATTDADGFFNASLLHGDYQVKLLGQLHTLDEQSSPLISQNFKVDPHSSSQTFKIIAPDSF</sequence>
<dbReference type="InterPro" id="IPR001000">
    <property type="entry name" value="GH10_dom"/>
</dbReference>
<dbReference type="GO" id="GO:0031176">
    <property type="term" value="F:endo-1,4-beta-xylanase activity"/>
    <property type="evidence" value="ECO:0007669"/>
    <property type="project" value="UniProtKB-ARBA"/>
</dbReference>
<evidence type="ECO:0000256" key="3">
    <source>
        <dbReference type="ARBA" id="ARBA00023277"/>
    </source>
</evidence>
<dbReference type="GO" id="GO:0000272">
    <property type="term" value="P:polysaccharide catabolic process"/>
    <property type="evidence" value="ECO:0007669"/>
    <property type="project" value="UniProtKB-KW"/>
</dbReference>
<dbReference type="SUPFAM" id="SSF49785">
    <property type="entry name" value="Galactose-binding domain-like"/>
    <property type="match status" value="1"/>
</dbReference>
<comment type="similarity">
    <text evidence="1">Belongs to the glycosyl hydrolase 10 (cellulase F) family.</text>
</comment>
<evidence type="ECO:0000313" key="7">
    <source>
        <dbReference type="Proteomes" id="UP000596660"/>
    </source>
</evidence>